<dbReference type="RefSeq" id="WP_014026656.1">
    <property type="nucleotide sequence ID" value="NC_015931.1"/>
</dbReference>
<dbReference type="AlphaFoldDB" id="G0EFF5"/>
<dbReference type="Gene3D" id="3.30.70.1450">
    <property type="entry name" value="Regulator of K+ conductance, C-terminal domain"/>
    <property type="match status" value="2"/>
</dbReference>
<dbReference type="STRING" id="694429.Pyrfu_1112"/>
<dbReference type="InterPro" id="IPR006037">
    <property type="entry name" value="RCK_C"/>
</dbReference>
<dbReference type="eggNOG" id="arCOG01963">
    <property type="taxonomic scope" value="Archaea"/>
</dbReference>
<evidence type="ECO:0000313" key="2">
    <source>
        <dbReference type="EMBL" id="AEM38979.1"/>
    </source>
</evidence>
<dbReference type="Pfam" id="PF02080">
    <property type="entry name" value="TrkA_C"/>
    <property type="match status" value="2"/>
</dbReference>
<keyword evidence="3" id="KW-1185">Reference proteome</keyword>
<dbReference type="GO" id="GO:0006813">
    <property type="term" value="P:potassium ion transport"/>
    <property type="evidence" value="ECO:0007669"/>
    <property type="project" value="InterPro"/>
</dbReference>
<dbReference type="Gene3D" id="1.20.58.220">
    <property type="entry name" value="Phosphate transport system protein phou homolog 2, domain 2"/>
    <property type="match status" value="1"/>
</dbReference>
<dbReference type="Proteomes" id="UP000001037">
    <property type="component" value="Chromosome"/>
</dbReference>
<feature type="domain" description="RCK C-terminal" evidence="1">
    <location>
        <begin position="279"/>
        <end position="364"/>
    </location>
</feature>
<evidence type="ECO:0000313" key="3">
    <source>
        <dbReference type="Proteomes" id="UP000001037"/>
    </source>
</evidence>
<dbReference type="EMBL" id="CP002838">
    <property type="protein sequence ID" value="AEM38979.1"/>
    <property type="molecule type" value="Genomic_DNA"/>
</dbReference>
<name>G0EFF5_PYRF1</name>
<evidence type="ECO:0000259" key="1">
    <source>
        <dbReference type="PROSITE" id="PS51202"/>
    </source>
</evidence>
<dbReference type="InterPro" id="IPR036721">
    <property type="entry name" value="RCK_C_sf"/>
</dbReference>
<accession>G0EFF5</accession>
<dbReference type="PANTHER" id="PTHR30445:SF8">
    <property type="entry name" value="K(+)_H(+) ANTIPORTER SUBUNIT KHTT"/>
    <property type="match status" value="1"/>
</dbReference>
<feature type="domain" description="RCK C-terminal" evidence="1">
    <location>
        <begin position="99"/>
        <end position="182"/>
    </location>
</feature>
<dbReference type="GO" id="GO:0008324">
    <property type="term" value="F:monoatomic cation transmembrane transporter activity"/>
    <property type="evidence" value="ECO:0007669"/>
    <property type="project" value="InterPro"/>
</dbReference>
<dbReference type="InterPro" id="IPR050144">
    <property type="entry name" value="AAE_transporter"/>
</dbReference>
<sequence length="378" mass="41968">MSRYRPVPLTRLLRDMMSYASTALDLGFYAIAFRDEGASYEVVQLERLVEKLWEGAVVEASLAVRGYEEAVAMVSVFKVVDGLVRVTDVAADLASLVLRGIDPPSLLRVALLSGAEVTAPLRVRSKMRVAEIEDEGVDIVAVRRGGEWIIHPSDDVMLEPGDVVVVRGSPENVARVTGMRFEVSSGGGEVEEETLRLKKLADILLDLGFYSILYGDEIVALHVQEIEHRLDEEIIYYYEMVSGLGLSPQQEYALHKFAEVVENVSDVAAAMASMVRTHRPIHRVIAAAEDMSQERILALVYQGPGGVRLGDTGLQREEVIVVAVRRGERWVPTPPPTVILEPGDRVIIKTYVEDLDELLESVESMGFRVLREKLEIEE</sequence>
<dbReference type="GeneID" id="11139590"/>
<dbReference type="HOGENOM" id="CLU_057266_0_0_2"/>
<dbReference type="OrthoDB" id="85913at2157"/>
<dbReference type="PANTHER" id="PTHR30445">
    <property type="entry name" value="K(+)_H(+) ANTIPORTER SUBUNIT KHTT"/>
    <property type="match status" value="1"/>
</dbReference>
<reference evidence="2 3" key="1">
    <citation type="journal article" date="2011" name="Stand. Genomic Sci.">
        <title>Complete genome sequence of the hyperthermophilic chemolithoautotroph Pyrolobus fumarii type strain (1A).</title>
        <authorList>
            <person name="Anderson I."/>
            <person name="Goker M."/>
            <person name="Nolan M."/>
            <person name="Lucas S."/>
            <person name="Hammon N."/>
            <person name="Deshpande S."/>
            <person name="Cheng J.F."/>
            <person name="Tapia R."/>
            <person name="Han C."/>
            <person name="Goodwin L."/>
            <person name="Pitluck S."/>
            <person name="Huntemann M."/>
            <person name="Liolios K."/>
            <person name="Ivanova N."/>
            <person name="Pagani I."/>
            <person name="Mavromatis K."/>
            <person name="Ovchinikova G."/>
            <person name="Pati A."/>
            <person name="Chen A."/>
            <person name="Palaniappan K."/>
            <person name="Land M."/>
            <person name="Hauser L."/>
            <person name="Brambilla E.M."/>
            <person name="Huber H."/>
            <person name="Yasawong M."/>
            <person name="Rohde M."/>
            <person name="Spring S."/>
            <person name="Abt B."/>
            <person name="Sikorski J."/>
            <person name="Wirth R."/>
            <person name="Detter J.C."/>
            <person name="Woyke T."/>
            <person name="Bristow J."/>
            <person name="Eisen J.A."/>
            <person name="Markowitz V."/>
            <person name="Hugenholtz P."/>
            <person name="Kyrpides N.C."/>
            <person name="Klenk H.P."/>
            <person name="Lapidus A."/>
        </authorList>
    </citation>
    <scope>NUCLEOTIDE SEQUENCE [LARGE SCALE GENOMIC DNA]</scope>
    <source>
        <strain evidence="3">DSM 11204 / 1A</strain>
    </source>
</reference>
<dbReference type="InParanoid" id="G0EFF5"/>
<dbReference type="KEGG" id="pfm:Pyrfu_1112"/>
<protein>
    <submittedName>
        <fullName evidence="2">TrkA-C domain protein</fullName>
    </submittedName>
</protein>
<dbReference type="SUPFAM" id="SSF116726">
    <property type="entry name" value="TrkA C-terminal domain-like"/>
    <property type="match status" value="2"/>
</dbReference>
<organism evidence="2 3">
    <name type="scientific">Pyrolobus fumarii (strain DSM 11204 / 1A)</name>
    <dbReference type="NCBI Taxonomy" id="694429"/>
    <lineage>
        <taxon>Archaea</taxon>
        <taxon>Thermoproteota</taxon>
        <taxon>Thermoprotei</taxon>
        <taxon>Desulfurococcales</taxon>
        <taxon>Pyrodictiaceae</taxon>
        <taxon>Pyrolobus</taxon>
    </lineage>
</organism>
<dbReference type="InterPro" id="IPR038078">
    <property type="entry name" value="PhoU-like_sf"/>
</dbReference>
<proteinExistence type="predicted"/>
<dbReference type="PROSITE" id="PS51202">
    <property type="entry name" value="RCK_C"/>
    <property type="match status" value="2"/>
</dbReference>
<gene>
    <name evidence="2" type="ordered locus">Pyrfu_1112</name>
</gene>
<dbReference type="SUPFAM" id="SSF109755">
    <property type="entry name" value="PhoU-like"/>
    <property type="match status" value="1"/>
</dbReference>